<proteinExistence type="predicted"/>
<dbReference type="EMBL" id="MCOK01000001">
    <property type="protein sequence ID" value="OOC53666.1"/>
    <property type="molecule type" value="Genomic_DNA"/>
</dbReference>
<comment type="caution">
    <text evidence="2">The sequence shown here is derived from an EMBL/GenBank/DDBJ whole genome shotgun (WGS) entry which is preliminary data.</text>
</comment>
<name>A0A1V3BZJ0_9ACTN</name>
<evidence type="ECO:0000256" key="1">
    <source>
        <dbReference type="SAM" id="MobiDB-lite"/>
    </source>
</evidence>
<evidence type="ECO:0000313" key="2">
    <source>
        <dbReference type="EMBL" id="OOC53666.1"/>
    </source>
</evidence>
<feature type="region of interest" description="Disordered" evidence="1">
    <location>
        <begin position="52"/>
        <end position="108"/>
    </location>
</feature>
<accession>A0A1V3BZJ0</accession>
<organism evidence="2 3">
    <name type="scientific">Nocardiopsis sinuspersici</name>
    <dbReference type="NCBI Taxonomy" id="501010"/>
    <lineage>
        <taxon>Bacteria</taxon>
        <taxon>Bacillati</taxon>
        <taxon>Actinomycetota</taxon>
        <taxon>Actinomycetes</taxon>
        <taxon>Streptosporangiales</taxon>
        <taxon>Nocardiopsidaceae</taxon>
        <taxon>Nocardiopsis</taxon>
    </lineage>
</organism>
<feature type="compositionally biased region" description="Basic residues" evidence="1">
    <location>
        <begin position="87"/>
        <end position="102"/>
    </location>
</feature>
<dbReference type="Proteomes" id="UP000189004">
    <property type="component" value="Unassembled WGS sequence"/>
</dbReference>
<reference evidence="3" key="1">
    <citation type="submission" date="2016-08" db="EMBL/GenBank/DDBJ databases">
        <authorList>
            <person name="Tokovenko B."/>
            <person name="Kalinowski J."/>
        </authorList>
    </citation>
    <scope>NUCLEOTIDE SEQUENCE [LARGE SCALE GENOMIC DNA]</scope>
    <source>
        <strain evidence="3">UTMC102</strain>
    </source>
</reference>
<dbReference type="AlphaFoldDB" id="A0A1V3BZJ0"/>
<evidence type="ECO:0000313" key="3">
    <source>
        <dbReference type="Proteomes" id="UP000189004"/>
    </source>
</evidence>
<sequence length="108" mass="11213">MTLAILVAMTIAAAVCVDTLVPLGSRSGLGVRRGAAQRAVAAWRGRRRVQVPVPSAAGDRRQNTATGRNAEPAGYGPAVAASDGHRAWRRGPARTGRPHHAAVRTSSV</sequence>
<protein>
    <submittedName>
        <fullName evidence="2">Uncharacterized protein</fullName>
    </submittedName>
</protein>
<keyword evidence="3" id="KW-1185">Reference proteome</keyword>
<gene>
    <name evidence="2" type="ORF">NOSIN_07520</name>
</gene>